<dbReference type="OrthoDB" id="9812065at2"/>
<reference evidence="4 5" key="2">
    <citation type="submission" date="2016-06" db="EMBL/GenBank/DDBJ databases">
        <title>Pedobacter psychrophilus sp. nov., isolated from Antarctic fragmentary rock.</title>
        <authorList>
            <person name="Svec P."/>
        </authorList>
    </citation>
    <scope>NUCLEOTIDE SEQUENCE [LARGE SCALE GENOMIC DNA]</scope>
    <source>
        <strain evidence="4 5">CCM 8644</strain>
    </source>
</reference>
<evidence type="ECO:0000256" key="1">
    <source>
        <dbReference type="ARBA" id="ARBA00022723"/>
    </source>
</evidence>
<dbReference type="PANTHER" id="PTHR10587:SF133">
    <property type="entry name" value="CHITIN DEACETYLASE 1-RELATED"/>
    <property type="match status" value="1"/>
</dbReference>
<dbReference type="Gene3D" id="3.20.20.370">
    <property type="entry name" value="Glycoside hydrolase/deacetylase"/>
    <property type="match status" value="1"/>
</dbReference>
<dbReference type="SUPFAM" id="SSF88713">
    <property type="entry name" value="Glycoside hydrolase/deacetylase"/>
    <property type="match status" value="1"/>
</dbReference>
<proteinExistence type="predicted"/>
<dbReference type="GO" id="GO:0016020">
    <property type="term" value="C:membrane"/>
    <property type="evidence" value="ECO:0007669"/>
    <property type="project" value="TreeGrafter"/>
</dbReference>
<dbReference type="InterPro" id="IPR002509">
    <property type="entry name" value="NODB_dom"/>
</dbReference>
<dbReference type="EMBL" id="LWHJ01000027">
    <property type="protein sequence ID" value="OAQ39653.1"/>
    <property type="molecule type" value="Genomic_DNA"/>
</dbReference>
<dbReference type="Pfam" id="PF01522">
    <property type="entry name" value="Polysacc_deac_1"/>
    <property type="match status" value="1"/>
</dbReference>
<name>A0A179DGS2_9SPHI</name>
<dbReference type="GO" id="GO:0005975">
    <property type="term" value="P:carbohydrate metabolic process"/>
    <property type="evidence" value="ECO:0007669"/>
    <property type="project" value="InterPro"/>
</dbReference>
<dbReference type="CDD" id="cd10917">
    <property type="entry name" value="CE4_NodB_like_6s_7s"/>
    <property type="match status" value="1"/>
</dbReference>
<dbReference type="InterPro" id="IPR050248">
    <property type="entry name" value="Polysacc_deacetylase_ArnD"/>
</dbReference>
<evidence type="ECO:0000259" key="3">
    <source>
        <dbReference type="PROSITE" id="PS51677"/>
    </source>
</evidence>
<gene>
    <name evidence="4" type="ORF">A5893_08700</name>
</gene>
<protein>
    <submittedName>
        <fullName evidence="4">Polysaccharide deacetylase</fullName>
    </submittedName>
</protein>
<keyword evidence="2" id="KW-0378">Hydrolase</keyword>
<comment type="caution">
    <text evidence="4">The sequence shown here is derived from an EMBL/GenBank/DDBJ whole genome shotgun (WGS) entry which is preliminary data.</text>
</comment>
<dbReference type="RefSeq" id="WP_068822272.1">
    <property type="nucleotide sequence ID" value="NZ_LWHJ01000027.1"/>
</dbReference>
<evidence type="ECO:0000313" key="5">
    <source>
        <dbReference type="Proteomes" id="UP000078459"/>
    </source>
</evidence>
<keyword evidence="1" id="KW-0479">Metal-binding</keyword>
<evidence type="ECO:0000256" key="2">
    <source>
        <dbReference type="ARBA" id="ARBA00022801"/>
    </source>
</evidence>
<dbReference type="InterPro" id="IPR011330">
    <property type="entry name" value="Glyco_hydro/deAcase_b/a-brl"/>
</dbReference>
<dbReference type="PROSITE" id="PS51677">
    <property type="entry name" value="NODB"/>
    <property type="match status" value="1"/>
</dbReference>
<sequence>MYLVKTPFLLKKIYPKSLIWNKSRDKKTIFLTFDDGPIPIVTPWVLKTLKNFNAKATFFCIGDNISKHPEIFSQLKADGHAIGNHTYSHLKGWDCEDDVYISNFLKCQEITQTNLFRPPYGRIKFSQIKSIQKQEKRAKSQDNLQNTQYSILNNQYTIIMWDVLSGDFDLKISPEKCLKNVIRHTENGSIVVFHDSLKAWERLKYVLPRALEYWKKEGYEFEIL</sequence>
<dbReference type="PANTHER" id="PTHR10587">
    <property type="entry name" value="GLYCOSYL TRANSFERASE-RELATED"/>
    <property type="match status" value="1"/>
</dbReference>
<dbReference type="GO" id="GO:0016810">
    <property type="term" value="F:hydrolase activity, acting on carbon-nitrogen (but not peptide) bonds"/>
    <property type="evidence" value="ECO:0007669"/>
    <property type="project" value="InterPro"/>
</dbReference>
<dbReference type="STRING" id="1826909.A5893_08700"/>
<dbReference type="AlphaFoldDB" id="A0A179DGS2"/>
<dbReference type="GO" id="GO:0046872">
    <property type="term" value="F:metal ion binding"/>
    <property type="evidence" value="ECO:0007669"/>
    <property type="project" value="UniProtKB-KW"/>
</dbReference>
<evidence type="ECO:0000313" key="4">
    <source>
        <dbReference type="EMBL" id="OAQ39653.1"/>
    </source>
</evidence>
<feature type="domain" description="NodB homology" evidence="3">
    <location>
        <begin position="27"/>
        <end position="222"/>
    </location>
</feature>
<organism evidence="4 5">
    <name type="scientific">Pedobacter psychrophilus</name>
    <dbReference type="NCBI Taxonomy" id="1826909"/>
    <lineage>
        <taxon>Bacteria</taxon>
        <taxon>Pseudomonadati</taxon>
        <taxon>Bacteroidota</taxon>
        <taxon>Sphingobacteriia</taxon>
        <taxon>Sphingobacteriales</taxon>
        <taxon>Sphingobacteriaceae</taxon>
        <taxon>Pedobacter</taxon>
    </lineage>
</organism>
<reference evidence="4 5" key="1">
    <citation type="submission" date="2016-04" db="EMBL/GenBank/DDBJ databases">
        <authorList>
            <person name="Evans L.H."/>
            <person name="Alamgir A."/>
            <person name="Owens N."/>
            <person name="Weber N.D."/>
            <person name="Virtaneva K."/>
            <person name="Barbian K."/>
            <person name="Babar A."/>
            <person name="Rosenke K."/>
        </authorList>
    </citation>
    <scope>NUCLEOTIDE SEQUENCE [LARGE SCALE GENOMIC DNA]</scope>
    <source>
        <strain evidence="4 5">CCM 8644</strain>
    </source>
</reference>
<accession>A0A179DGS2</accession>
<keyword evidence="5" id="KW-1185">Reference proteome</keyword>
<dbReference type="Proteomes" id="UP000078459">
    <property type="component" value="Unassembled WGS sequence"/>
</dbReference>